<dbReference type="PANTHER" id="PTHR23028:SF53">
    <property type="entry name" value="ACYL_TRANSF_3 DOMAIN-CONTAINING PROTEIN"/>
    <property type="match status" value="1"/>
</dbReference>
<evidence type="ECO:0000313" key="4">
    <source>
        <dbReference type="Proteomes" id="UP000886602"/>
    </source>
</evidence>
<feature type="transmembrane region" description="Helical" evidence="1">
    <location>
        <begin position="318"/>
        <end position="339"/>
    </location>
</feature>
<feature type="transmembrane region" description="Helical" evidence="1">
    <location>
        <begin position="283"/>
        <end position="306"/>
    </location>
</feature>
<feature type="transmembrane region" description="Helical" evidence="1">
    <location>
        <begin position="93"/>
        <end position="111"/>
    </location>
</feature>
<name>A0A9D7II12_9RHOO</name>
<keyword evidence="1" id="KW-0812">Transmembrane</keyword>
<protein>
    <submittedName>
        <fullName evidence="3">Acyltransferase</fullName>
    </submittedName>
</protein>
<feature type="transmembrane region" description="Helical" evidence="1">
    <location>
        <begin position="148"/>
        <end position="169"/>
    </location>
</feature>
<evidence type="ECO:0000313" key="3">
    <source>
        <dbReference type="EMBL" id="MBK7425179.1"/>
    </source>
</evidence>
<evidence type="ECO:0000256" key="1">
    <source>
        <dbReference type="SAM" id="Phobius"/>
    </source>
</evidence>
<keyword evidence="1" id="KW-1133">Transmembrane helix</keyword>
<dbReference type="AlphaFoldDB" id="A0A9D7II12"/>
<accession>A0A9D7II12</accession>
<keyword evidence="3" id="KW-0808">Transferase</keyword>
<sequence>MGTAATRLAFIDALKAIASQLIVLHHLAFYGPMSDVASQLAPSLFSWLSQDARIAVQVFLVIGGFLAARALAPTGRLMTDNPLALLKKRYLKLVIPYFAAVLLSIVCAALARRLMDHDSIPDPPSVWQVLAHITLMQNLLDFDSLSAGVWYIAIDFQLFTLLLFTLWLARAAGRGVAGTHFLGITLVAALALASLIYFNRDSNWDNWALYFFGAYALGTLSYWLTEARQQPGWLLVMVGVVVAALVVDFRSRIAVALLAALALGIAQHRGVMENRPQGSVLAYLGKISYSVFLAHFPVILVINAIFSRLAPQSPVANAFGIVLAWAASIAAGAVFYRFVESRASFWQGLTIDPALRALKRFVLVFRTKS</sequence>
<dbReference type="Proteomes" id="UP000886602">
    <property type="component" value="Unassembled WGS sequence"/>
</dbReference>
<feature type="transmembrane region" description="Helical" evidence="1">
    <location>
        <begin position="231"/>
        <end position="247"/>
    </location>
</feature>
<feature type="transmembrane region" description="Helical" evidence="1">
    <location>
        <begin position="54"/>
        <end position="72"/>
    </location>
</feature>
<feature type="transmembrane region" description="Helical" evidence="1">
    <location>
        <begin position="204"/>
        <end position="224"/>
    </location>
</feature>
<reference evidence="3" key="1">
    <citation type="submission" date="2020-10" db="EMBL/GenBank/DDBJ databases">
        <title>Connecting structure to function with the recovery of over 1000 high-quality activated sludge metagenome-assembled genomes encoding full-length rRNA genes using long-read sequencing.</title>
        <authorList>
            <person name="Singleton C.M."/>
            <person name="Petriglieri F."/>
            <person name="Kristensen J.M."/>
            <person name="Kirkegaard R.H."/>
            <person name="Michaelsen T.Y."/>
            <person name="Andersen M.H."/>
            <person name="Karst S.M."/>
            <person name="Dueholm M.S."/>
            <person name="Nielsen P.H."/>
            <person name="Albertsen M."/>
        </authorList>
    </citation>
    <scope>NUCLEOTIDE SEQUENCE</scope>
    <source>
        <strain evidence="3">EsbW_18-Q3-R4-48_MAXAC.044</strain>
    </source>
</reference>
<dbReference type="EMBL" id="JADJNC010000064">
    <property type="protein sequence ID" value="MBK7425179.1"/>
    <property type="molecule type" value="Genomic_DNA"/>
</dbReference>
<evidence type="ECO:0000259" key="2">
    <source>
        <dbReference type="Pfam" id="PF01757"/>
    </source>
</evidence>
<comment type="caution">
    <text evidence="3">The sequence shown here is derived from an EMBL/GenBank/DDBJ whole genome shotgun (WGS) entry which is preliminary data.</text>
</comment>
<gene>
    <name evidence="3" type="ORF">IPJ48_20050</name>
</gene>
<feature type="domain" description="Acyltransferase 3" evidence="2">
    <location>
        <begin position="9"/>
        <end position="330"/>
    </location>
</feature>
<dbReference type="PANTHER" id="PTHR23028">
    <property type="entry name" value="ACETYLTRANSFERASE"/>
    <property type="match status" value="1"/>
</dbReference>
<keyword evidence="3" id="KW-0012">Acyltransferase</keyword>
<dbReference type="GO" id="GO:0016020">
    <property type="term" value="C:membrane"/>
    <property type="evidence" value="ECO:0007669"/>
    <property type="project" value="TreeGrafter"/>
</dbReference>
<dbReference type="InterPro" id="IPR050879">
    <property type="entry name" value="Acyltransferase_3"/>
</dbReference>
<keyword evidence="1" id="KW-0472">Membrane</keyword>
<dbReference type="Pfam" id="PF01757">
    <property type="entry name" value="Acyl_transf_3"/>
    <property type="match status" value="1"/>
</dbReference>
<dbReference type="InterPro" id="IPR002656">
    <property type="entry name" value="Acyl_transf_3_dom"/>
</dbReference>
<organism evidence="3 4">
    <name type="scientific">Candidatus Propionivibrio dominans</name>
    <dbReference type="NCBI Taxonomy" id="2954373"/>
    <lineage>
        <taxon>Bacteria</taxon>
        <taxon>Pseudomonadati</taxon>
        <taxon>Pseudomonadota</taxon>
        <taxon>Betaproteobacteria</taxon>
        <taxon>Rhodocyclales</taxon>
        <taxon>Rhodocyclaceae</taxon>
        <taxon>Propionivibrio</taxon>
    </lineage>
</organism>
<proteinExistence type="predicted"/>
<feature type="transmembrane region" description="Helical" evidence="1">
    <location>
        <begin position="181"/>
        <end position="198"/>
    </location>
</feature>
<dbReference type="GO" id="GO:0000271">
    <property type="term" value="P:polysaccharide biosynthetic process"/>
    <property type="evidence" value="ECO:0007669"/>
    <property type="project" value="TreeGrafter"/>
</dbReference>
<dbReference type="GO" id="GO:0016747">
    <property type="term" value="F:acyltransferase activity, transferring groups other than amino-acyl groups"/>
    <property type="evidence" value="ECO:0007669"/>
    <property type="project" value="InterPro"/>
</dbReference>
<feature type="transmembrane region" description="Helical" evidence="1">
    <location>
        <begin position="253"/>
        <end position="271"/>
    </location>
</feature>